<evidence type="ECO:0000256" key="5">
    <source>
        <dbReference type="ARBA" id="ARBA00022519"/>
    </source>
</evidence>
<evidence type="ECO:0000256" key="9">
    <source>
        <dbReference type="ARBA" id="ARBA00025772"/>
    </source>
</evidence>
<evidence type="ECO:0000313" key="14">
    <source>
        <dbReference type="Proteomes" id="UP000197468"/>
    </source>
</evidence>
<evidence type="ECO:0000256" key="8">
    <source>
        <dbReference type="ARBA" id="ARBA00023136"/>
    </source>
</evidence>
<evidence type="ECO:0000256" key="10">
    <source>
        <dbReference type="ARBA" id="ARBA00030775"/>
    </source>
</evidence>
<evidence type="ECO:0000256" key="2">
    <source>
        <dbReference type="ARBA" id="ARBA00021549"/>
    </source>
</evidence>
<evidence type="ECO:0000256" key="3">
    <source>
        <dbReference type="ARBA" id="ARBA00022475"/>
    </source>
</evidence>
<name>A0A246ITL2_9BURK</name>
<evidence type="ECO:0000256" key="7">
    <source>
        <dbReference type="ARBA" id="ARBA00022989"/>
    </source>
</evidence>
<dbReference type="InterPro" id="IPR045584">
    <property type="entry name" value="Pilin-like"/>
</dbReference>
<reference evidence="13 14" key="1">
    <citation type="journal article" date="2008" name="Int. J. Syst. Evol. Microbiol.">
        <title>Description of Roseateles aquatilis sp. nov. and Roseateles terrae sp. nov., in the class Betaproteobacteria, and emended description of the genus Roseateles.</title>
        <authorList>
            <person name="Gomila M."/>
            <person name="Bowien B."/>
            <person name="Falsen E."/>
            <person name="Moore E.R."/>
            <person name="Lalucat J."/>
        </authorList>
    </citation>
    <scope>NUCLEOTIDE SEQUENCE [LARGE SCALE GENOMIC DNA]</scope>
    <source>
        <strain evidence="13 14">CCUG 48205</strain>
    </source>
</reference>
<keyword evidence="14" id="KW-1185">Reference proteome</keyword>
<dbReference type="Proteomes" id="UP000197468">
    <property type="component" value="Unassembled WGS sequence"/>
</dbReference>
<comment type="caution">
    <text evidence="13">The sequence shown here is derived from an EMBL/GenBank/DDBJ whole genome shotgun (WGS) entry which is preliminary data.</text>
</comment>
<dbReference type="GO" id="GO:0005886">
    <property type="term" value="C:plasma membrane"/>
    <property type="evidence" value="ECO:0007669"/>
    <property type="project" value="UniProtKB-SubCell"/>
</dbReference>
<evidence type="ECO:0000256" key="11">
    <source>
        <dbReference type="SAM" id="Phobius"/>
    </source>
</evidence>
<keyword evidence="8 11" id="KW-0472">Membrane</keyword>
<protein>
    <recommendedName>
        <fullName evidence="2">Type II secretion system protein H</fullName>
    </recommendedName>
    <alternativeName>
        <fullName evidence="10">General secretion pathway protein H</fullName>
    </alternativeName>
</protein>
<dbReference type="OrthoDB" id="5956286at2"/>
<dbReference type="InterPro" id="IPR012902">
    <property type="entry name" value="N_methyl_site"/>
</dbReference>
<keyword evidence="3" id="KW-1003">Cell membrane</keyword>
<evidence type="ECO:0000256" key="4">
    <source>
        <dbReference type="ARBA" id="ARBA00022481"/>
    </source>
</evidence>
<proteinExistence type="inferred from homology"/>
<comment type="similarity">
    <text evidence="9">Belongs to the GSP H family.</text>
</comment>
<keyword evidence="5" id="KW-0997">Cell inner membrane</keyword>
<dbReference type="AlphaFoldDB" id="A0A246ITL2"/>
<dbReference type="EMBL" id="NIOF01000020">
    <property type="protein sequence ID" value="OWQ83568.1"/>
    <property type="molecule type" value="Genomic_DNA"/>
</dbReference>
<dbReference type="NCBIfam" id="TIGR02532">
    <property type="entry name" value="IV_pilin_GFxxxE"/>
    <property type="match status" value="1"/>
</dbReference>
<gene>
    <name evidence="13" type="primary">gspH</name>
    <name evidence="13" type="ORF">CDN99_25895</name>
</gene>
<dbReference type="SUPFAM" id="SSF54523">
    <property type="entry name" value="Pili subunits"/>
    <property type="match status" value="1"/>
</dbReference>
<evidence type="ECO:0000256" key="1">
    <source>
        <dbReference type="ARBA" id="ARBA00004377"/>
    </source>
</evidence>
<dbReference type="Gene3D" id="3.30.700.10">
    <property type="entry name" value="Glycoprotein, Type 4 Pilin"/>
    <property type="match status" value="1"/>
</dbReference>
<dbReference type="Pfam" id="PF12019">
    <property type="entry name" value="GspH"/>
    <property type="match status" value="1"/>
</dbReference>
<keyword evidence="7 11" id="KW-1133">Transmembrane helix</keyword>
<feature type="transmembrane region" description="Helical" evidence="11">
    <location>
        <begin position="12"/>
        <end position="35"/>
    </location>
</feature>
<organism evidence="13 14">
    <name type="scientific">Roseateles aquatilis</name>
    <dbReference type="NCBI Taxonomy" id="431061"/>
    <lineage>
        <taxon>Bacteria</taxon>
        <taxon>Pseudomonadati</taxon>
        <taxon>Pseudomonadota</taxon>
        <taxon>Betaproteobacteria</taxon>
        <taxon>Burkholderiales</taxon>
        <taxon>Sphaerotilaceae</taxon>
        <taxon>Roseateles</taxon>
    </lineage>
</organism>
<dbReference type="InterPro" id="IPR022346">
    <property type="entry name" value="T2SS_GspH"/>
</dbReference>
<dbReference type="GO" id="GO:0015628">
    <property type="term" value="P:protein secretion by the type II secretion system"/>
    <property type="evidence" value="ECO:0007669"/>
    <property type="project" value="InterPro"/>
</dbReference>
<evidence type="ECO:0000259" key="12">
    <source>
        <dbReference type="Pfam" id="PF12019"/>
    </source>
</evidence>
<sequence length="216" mass="22220">MLTSGRRAGRGFSLIELMIVIAIIGLSTALAAPAIRTWSANAQIRTAGSGLATSLRLAQAEAVKSYQPVVFYRTSQSTCTGNEAASAGGQYWIVKVIPNIAITEAGGAVSQPAQCGSMTDLTANLTINGPLAVCFGPSGRPVALNNPVSGASTCNVPATGQIVYWIDTSVSASNLKRLSVWVALGGSVRLCDRDRVQSSTLPDGCPAAGVSYTNSN</sequence>
<dbReference type="PROSITE" id="PS00409">
    <property type="entry name" value="PROKAR_NTER_METHYL"/>
    <property type="match status" value="1"/>
</dbReference>
<evidence type="ECO:0000313" key="13">
    <source>
        <dbReference type="EMBL" id="OWQ83568.1"/>
    </source>
</evidence>
<dbReference type="RefSeq" id="WP_088388286.1">
    <property type="nucleotide sequence ID" value="NZ_NIOF01000020.1"/>
</dbReference>
<dbReference type="GO" id="GO:0015627">
    <property type="term" value="C:type II protein secretion system complex"/>
    <property type="evidence" value="ECO:0007669"/>
    <property type="project" value="InterPro"/>
</dbReference>
<keyword evidence="6 11" id="KW-0812">Transmembrane</keyword>
<comment type="subcellular location">
    <subcellularLocation>
        <location evidence="1">Cell inner membrane</location>
        <topology evidence="1">Single-pass membrane protein</topology>
    </subcellularLocation>
</comment>
<keyword evidence="4" id="KW-0488">Methylation</keyword>
<accession>A0A246ITL2</accession>
<feature type="domain" description="General secretion pathway GspH" evidence="12">
    <location>
        <begin position="50"/>
        <end position="143"/>
    </location>
</feature>
<dbReference type="Pfam" id="PF07963">
    <property type="entry name" value="N_methyl"/>
    <property type="match status" value="1"/>
</dbReference>
<evidence type="ECO:0000256" key="6">
    <source>
        <dbReference type="ARBA" id="ARBA00022692"/>
    </source>
</evidence>